<keyword evidence="2" id="KW-0496">Mitochondrion</keyword>
<dbReference type="OrthoDB" id="20734at2759"/>
<feature type="region of interest" description="Disordered" evidence="3">
    <location>
        <begin position="28"/>
        <end position="54"/>
    </location>
</feature>
<reference evidence="4" key="1">
    <citation type="journal article" date="2020" name="Stud. Mycol.">
        <title>101 Dothideomycetes genomes: a test case for predicting lifestyles and emergence of pathogens.</title>
        <authorList>
            <person name="Haridas S."/>
            <person name="Albert R."/>
            <person name="Binder M."/>
            <person name="Bloem J."/>
            <person name="Labutti K."/>
            <person name="Salamov A."/>
            <person name="Andreopoulos B."/>
            <person name="Baker S."/>
            <person name="Barry K."/>
            <person name="Bills G."/>
            <person name="Bluhm B."/>
            <person name="Cannon C."/>
            <person name="Castanera R."/>
            <person name="Culley D."/>
            <person name="Daum C."/>
            <person name="Ezra D."/>
            <person name="Gonzalez J."/>
            <person name="Henrissat B."/>
            <person name="Kuo A."/>
            <person name="Liang C."/>
            <person name="Lipzen A."/>
            <person name="Lutzoni F."/>
            <person name="Magnuson J."/>
            <person name="Mondo S."/>
            <person name="Nolan M."/>
            <person name="Ohm R."/>
            <person name="Pangilinan J."/>
            <person name="Park H.-J."/>
            <person name="Ramirez L."/>
            <person name="Alfaro M."/>
            <person name="Sun H."/>
            <person name="Tritt A."/>
            <person name="Yoshinaga Y."/>
            <person name="Zwiers L.-H."/>
            <person name="Turgeon B."/>
            <person name="Goodwin S."/>
            <person name="Spatafora J."/>
            <person name="Crous P."/>
            <person name="Grigoriev I."/>
        </authorList>
    </citation>
    <scope>NUCLEOTIDE SEQUENCE</scope>
    <source>
        <strain evidence="4">CBS 121167</strain>
    </source>
</reference>
<dbReference type="RefSeq" id="XP_033392394.1">
    <property type="nucleotide sequence ID" value="XM_033541324.1"/>
</dbReference>
<feature type="compositionally biased region" description="Basic residues" evidence="3">
    <location>
        <begin position="363"/>
        <end position="372"/>
    </location>
</feature>
<name>A0A6A6AYI9_9PEZI</name>
<evidence type="ECO:0000256" key="1">
    <source>
        <dbReference type="ARBA" id="ARBA00004173"/>
    </source>
</evidence>
<dbReference type="EMBL" id="ML995514">
    <property type="protein sequence ID" value="KAF2136676.1"/>
    <property type="molecule type" value="Genomic_DNA"/>
</dbReference>
<dbReference type="Pfam" id="PF10356">
    <property type="entry name" value="RRG7"/>
    <property type="match status" value="1"/>
</dbReference>
<feature type="compositionally biased region" description="Low complexity" evidence="3">
    <location>
        <begin position="332"/>
        <end position="349"/>
    </location>
</feature>
<keyword evidence="5" id="KW-1185">Reference proteome</keyword>
<protein>
    <recommendedName>
        <fullName evidence="6">Required for respiratory growth protein 7, mitochondrial</fullName>
    </recommendedName>
</protein>
<comment type="subcellular location">
    <subcellularLocation>
        <location evidence="1">Mitochondrion</location>
    </subcellularLocation>
</comment>
<organism evidence="4 5">
    <name type="scientific">Aplosporella prunicola CBS 121167</name>
    <dbReference type="NCBI Taxonomy" id="1176127"/>
    <lineage>
        <taxon>Eukaryota</taxon>
        <taxon>Fungi</taxon>
        <taxon>Dikarya</taxon>
        <taxon>Ascomycota</taxon>
        <taxon>Pezizomycotina</taxon>
        <taxon>Dothideomycetes</taxon>
        <taxon>Dothideomycetes incertae sedis</taxon>
        <taxon>Botryosphaeriales</taxon>
        <taxon>Aplosporellaceae</taxon>
        <taxon>Aplosporella</taxon>
    </lineage>
</organism>
<dbReference type="AlphaFoldDB" id="A0A6A6AYI9"/>
<dbReference type="InterPro" id="IPR018828">
    <property type="entry name" value="RRG7"/>
</dbReference>
<dbReference type="PANTHER" id="PTHR28133">
    <property type="entry name" value="REQUIRED FOR RESPIRATORY GROWTH PROTEIN 7, MITOCHONDRIAL"/>
    <property type="match status" value="1"/>
</dbReference>
<feature type="compositionally biased region" description="Low complexity" evidence="3">
    <location>
        <begin position="303"/>
        <end position="325"/>
    </location>
</feature>
<sequence length="381" mass="40718">MIPLLLRRPLRSPFRILCLSSVRAASTKTKTSTRSKKEAKDDKPNPIITPGSENHNDLPSFLAYAERVGLTSEKTVYVGTHYEYIVAQSLARLGFGLVRTGRASDFGIDLLGTWTLHIPRNSNEATDPPPPPKPKTKRRSAAKPPPHDQQILRVLIQCKNTNIAPGPKHIRELEGAFTGAPAAWRSAGDFLGLLACTQKATRGVIDALARSRWPMGFLKVNPGDGRVEQFVWNPSARQRGLEGLGVTLRYLPQVGDGADARVRTDVALTWEGRKLAYAHVEGPGALEEELREELSEGKAGTKAAADVAGEDAASTEAAAANTNSDSQADGVAAAAGGATPGEDAPAPADAEAEAENAEPPPPPKKRRGRPPKKREPEADPA</sequence>
<gene>
    <name evidence="4" type="ORF">K452DRAFT_292194</name>
</gene>
<evidence type="ECO:0000256" key="3">
    <source>
        <dbReference type="SAM" id="MobiDB-lite"/>
    </source>
</evidence>
<proteinExistence type="predicted"/>
<dbReference type="Proteomes" id="UP000799438">
    <property type="component" value="Unassembled WGS sequence"/>
</dbReference>
<feature type="region of interest" description="Disordered" evidence="3">
    <location>
        <begin position="119"/>
        <end position="147"/>
    </location>
</feature>
<dbReference type="GeneID" id="54298820"/>
<feature type="region of interest" description="Disordered" evidence="3">
    <location>
        <begin position="288"/>
        <end position="381"/>
    </location>
</feature>
<dbReference type="GO" id="GO:0005739">
    <property type="term" value="C:mitochondrion"/>
    <property type="evidence" value="ECO:0007669"/>
    <property type="project" value="UniProtKB-SubCell"/>
</dbReference>
<feature type="compositionally biased region" description="Basic and acidic residues" evidence="3">
    <location>
        <begin position="35"/>
        <end position="44"/>
    </location>
</feature>
<evidence type="ECO:0000313" key="5">
    <source>
        <dbReference type="Proteomes" id="UP000799438"/>
    </source>
</evidence>
<evidence type="ECO:0000256" key="2">
    <source>
        <dbReference type="ARBA" id="ARBA00023128"/>
    </source>
</evidence>
<dbReference type="PANTHER" id="PTHR28133:SF1">
    <property type="entry name" value="REQUIRED FOR RESPIRATORY GROWTH PROTEIN 7, MITOCHONDRIAL"/>
    <property type="match status" value="1"/>
</dbReference>
<evidence type="ECO:0000313" key="4">
    <source>
        <dbReference type="EMBL" id="KAF2136676.1"/>
    </source>
</evidence>
<evidence type="ECO:0008006" key="6">
    <source>
        <dbReference type="Google" id="ProtNLM"/>
    </source>
</evidence>
<accession>A0A6A6AYI9</accession>